<dbReference type="Proteomes" id="UP000735541">
    <property type="component" value="Unassembled WGS sequence"/>
</dbReference>
<dbReference type="EMBL" id="JAHUVW010000004">
    <property type="protein sequence ID" value="MBV7674081.1"/>
    <property type="molecule type" value="Genomic_DNA"/>
</dbReference>
<reference evidence="1 2" key="1">
    <citation type="submission" date="2021-07" db="EMBL/GenBank/DDBJ databases">
        <title>Sequencing Streptomyces halstedii LGO-A4 genome an citrus endophytic actinomycete.</title>
        <authorList>
            <person name="Samborskyy M."/>
            <person name="Scott N."/>
            <person name="Deglau R."/>
            <person name="Dickens S."/>
            <person name="Oliveira L.G."/>
        </authorList>
    </citation>
    <scope>NUCLEOTIDE SEQUENCE [LARGE SCALE GENOMIC DNA]</scope>
    <source>
        <strain evidence="1 2">LGO-A4</strain>
    </source>
</reference>
<organism evidence="1 2">
    <name type="scientific">Streptomyces halstedii</name>
    <dbReference type="NCBI Taxonomy" id="1944"/>
    <lineage>
        <taxon>Bacteria</taxon>
        <taxon>Bacillati</taxon>
        <taxon>Actinomycetota</taxon>
        <taxon>Actinomycetes</taxon>
        <taxon>Kitasatosporales</taxon>
        <taxon>Streptomycetaceae</taxon>
        <taxon>Streptomyces</taxon>
    </lineage>
</organism>
<keyword evidence="2" id="KW-1185">Reference proteome</keyword>
<evidence type="ECO:0000313" key="1">
    <source>
        <dbReference type="EMBL" id="MBV7674081.1"/>
    </source>
</evidence>
<evidence type="ECO:0008006" key="3">
    <source>
        <dbReference type="Google" id="ProtNLM"/>
    </source>
</evidence>
<proteinExistence type="predicted"/>
<comment type="caution">
    <text evidence="1">The sequence shown here is derived from an EMBL/GenBank/DDBJ whole genome shotgun (WGS) entry which is preliminary data.</text>
</comment>
<accession>A0ABS6U0Z8</accession>
<dbReference type="RefSeq" id="WP_228873801.1">
    <property type="nucleotide sequence ID" value="NZ_JAHUVW010000004.1"/>
</dbReference>
<protein>
    <recommendedName>
        <fullName evidence="3">Zinc ribbon domain-containing protein</fullName>
    </recommendedName>
</protein>
<name>A0ABS6U0Z8_STRHA</name>
<gene>
    <name evidence="1" type="ORF">STHAL_32050</name>
</gene>
<sequence>MRTSPLSRQTVRTRVTLDGPETYEAILDPTDRWHGWVSPRFSLDTARQLAADTAAQAEQHGHDSVDTIHVIEGGTDRDGRPRAVVLHIRWLYHDEGPEVSVTAIAPDEDGLYSIGGWDWTWSIATRECACGEQLDHHVTPCPNCGRHRDDFALAA</sequence>
<evidence type="ECO:0000313" key="2">
    <source>
        <dbReference type="Proteomes" id="UP000735541"/>
    </source>
</evidence>